<gene>
    <name evidence="3" type="ORF">HanXRQr2_Chr12g0555671</name>
</gene>
<dbReference type="Gene3D" id="3.40.605.10">
    <property type="entry name" value="Aldehyde Dehydrogenase, Chain A, domain 1"/>
    <property type="match status" value="1"/>
</dbReference>
<dbReference type="AlphaFoldDB" id="A0A9K3HIV9"/>
<dbReference type="InterPro" id="IPR016162">
    <property type="entry name" value="Ald_DH_N"/>
</dbReference>
<dbReference type="InterPro" id="IPR050740">
    <property type="entry name" value="Aldehyde_DH_Superfamily"/>
</dbReference>
<dbReference type="SUPFAM" id="SSF53720">
    <property type="entry name" value="ALDH-like"/>
    <property type="match status" value="1"/>
</dbReference>
<comment type="caution">
    <text evidence="3">The sequence shown here is derived from an EMBL/GenBank/DDBJ whole genome shotgun (WGS) entry which is preliminary data.</text>
</comment>
<evidence type="ECO:0000259" key="2">
    <source>
        <dbReference type="Pfam" id="PF00171"/>
    </source>
</evidence>
<dbReference type="InterPro" id="IPR016161">
    <property type="entry name" value="Ald_DH/histidinol_DH"/>
</dbReference>
<dbReference type="EMBL" id="MNCJ02000327">
    <property type="protein sequence ID" value="KAF5779126.1"/>
    <property type="molecule type" value="Genomic_DNA"/>
</dbReference>
<reference evidence="3" key="1">
    <citation type="journal article" date="2017" name="Nature">
        <title>The sunflower genome provides insights into oil metabolism, flowering and Asterid evolution.</title>
        <authorList>
            <person name="Badouin H."/>
            <person name="Gouzy J."/>
            <person name="Grassa C.J."/>
            <person name="Murat F."/>
            <person name="Staton S.E."/>
            <person name="Cottret L."/>
            <person name="Lelandais-Briere C."/>
            <person name="Owens G.L."/>
            <person name="Carrere S."/>
            <person name="Mayjonade B."/>
            <person name="Legrand L."/>
            <person name="Gill N."/>
            <person name="Kane N.C."/>
            <person name="Bowers J.E."/>
            <person name="Hubner S."/>
            <person name="Bellec A."/>
            <person name="Berard A."/>
            <person name="Berges H."/>
            <person name="Blanchet N."/>
            <person name="Boniface M.C."/>
            <person name="Brunel D."/>
            <person name="Catrice O."/>
            <person name="Chaidir N."/>
            <person name="Claudel C."/>
            <person name="Donnadieu C."/>
            <person name="Faraut T."/>
            <person name="Fievet G."/>
            <person name="Helmstetter N."/>
            <person name="King M."/>
            <person name="Knapp S.J."/>
            <person name="Lai Z."/>
            <person name="Le Paslier M.C."/>
            <person name="Lippi Y."/>
            <person name="Lorenzon L."/>
            <person name="Mandel J.R."/>
            <person name="Marage G."/>
            <person name="Marchand G."/>
            <person name="Marquand E."/>
            <person name="Bret-Mestries E."/>
            <person name="Morien E."/>
            <person name="Nambeesan S."/>
            <person name="Nguyen T."/>
            <person name="Pegot-Espagnet P."/>
            <person name="Pouilly N."/>
            <person name="Raftis F."/>
            <person name="Sallet E."/>
            <person name="Schiex T."/>
            <person name="Thomas J."/>
            <person name="Vandecasteele C."/>
            <person name="Vares D."/>
            <person name="Vear F."/>
            <person name="Vautrin S."/>
            <person name="Crespi M."/>
            <person name="Mangin B."/>
            <person name="Burke J.M."/>
            <person name="Salse J."/>
            <person name="Munos S."/>
            <person name="Vincourt P."/>
            <person name="Rieseberg L.H."/>
            <person name="Langlade N.B."/>
        </authorList>
    </citation>
    <scope>NUCLEOTIDE SEQUENCE</scope>
    <source>
        <tissue evidence="3">Leaves</tissue>
    </source>
</reference>
<accession>A0A9K3HIV9</accession>
<evidence type="ECO:0000256" key="1">
    <source>
        <dbReference type="ARBA" id="ARBA00023002"/>
    </source>
</evidence>
<keyword evidence="1 3" id="KW-0560">Oxidoreductase</keyword>
<dbReference type="GO" id="GO:0004777">
    <property type="term" value="F:succinate-semialdehyde dehydrogenase (NAD+) activity"/>
    <property type="evidence" value="ECO:0007669"/>
    <property type="project" value="UniProtKB-EC"/>
</dbReference>
<evidence type="ECO:0000313" key="3">
    <source>
        <dbReference type="EMBL" id="KAF5779126.1"/>
    </source>
</evidence>
<organism evidence="3 4">
    <name type="scientific">Helianthus annuus</name>
    <name type="common">Common sunflower</name>
    <dbReference type="NCBI Taxonomy" id="4232"/>
    <lineage>
        <taxon>Eukaryota</taxon>
        <taxon>Viridiplantae</taxon>
        <taxon>Streptophyta</taxon>
        <taxon>Embryophyta</taxon>
        <taxon>Tracheophyta</taxon>
        <taxon>Spermatophyta</taxon>
        <taxon>Magnoliopsida</taxon>
        <taxon>eudicotyledons</taxon>
        <taxon>Gunneridae</taxon>
        <taxon>Pentapetalae</taxon>
        <taxon>asterids</taxon>
        <taxon>campanulids</taxon>
        <taxon>Asterales</taxon>
        <taxon>Asteraceae</taxon>
        <taxon>Asteroideae</taxon>
        <taxon>Heliantheae alliance</taxon>
        <taxon>Heliantheae</taxon>
        <taxon>Helianthus</taxon>
    </lineage>
</organism>
<dbReference type="Proteomes" id="UP000215914">
    <property type="component" value="Unassembled WGS sequence"/>
</dbReference>
<protein>
    <submittedName>
        <fullName evidence="3">Succinate-semialdehyde dehydrogenase (NAD(+))</fullName>
        <ecNumber evidence="3">1.2.1.24</ecNumber>
    </submittedName>
</protein>
<keyword evidence="4" id="KW-1185">Reference proteome</keyword>
<name>A0A9K3HIV9_HELAN</name>
<evidence type="ECO:0000313" key="4">
    <source>
        <dbReference type="Proteomes" id="UP000215914"/>
    </source>
</evidence>
<dbReference type="EC" id="1.2.1.24" evidence="3"/>
<dbReference type="Pfam" id="PF00171">
    <property type="entry name" value="Aldedh"/>
    <property type="match status" value="1"/>
</dbReference>
<dbReference type="PANTHER" id="PTHR43353:SF5">
    <property type="entry name" value="SUCCINATE-SEMIALDEHYDE DEHYDROGENASE, MITOCHONDRIAL"/>
    <property type="match status" value="1"/>
</dbReference>
<dbReference type="PANTHER" id="PTHR43353">
    <property type="entry name" value="SUCCINATE-SEMIALDEHYDE DEHYDROGENASE, MITOCHONDRIAL"/>
    <property type="match status" value="1"/>
</dbReference>
<dbReference type="Gramene" id="mRNA:HanXRQr2_Chr12g0555671">
    <property type="protein sequence ID" value="mRNA:HanXRQr2_Chr12g0555671"/>
    <property type="gene ID" value="HanXRQr2_Chr12g0555671"/>
</dbReference>
<proteinExistence type="predicted"/>
<sequence length="71" mass="7294">MGDAPKIGNSLLESPQVRKTTFTGSTAAGKKLMAGAAETVKKVSLGLGGNAPFIIFDDADLEVAVNRGVNF</sequence>
<dbReference type="InterPro" id="IPR015590">
    <property type="entry name" value="Aldehyde_DH_dom"/>
</dbReference>
<feature type="domain" description="Aldehyde dehydrogenase" evidence="2">
    <location>
        <begin position="2"/>
        <end position="69"/>
    </location>
</feature>
<reference evidence="3" key="2">
    <citation type="submission" date="2020-06" db="EMBL/GenBank/DDBJ databases">
        <title>Helianthus annuus Genome sequencing and assembly Release 2.</title>
        <authorList>
            <person name="Gouzy J."/>
            <person name="Langlade N."/>
            <person name="Munos S."/>
        </authorList>
    </citation>
    <scope>NUCLEOTIDE SEQUENCE</scope>
    <source>
        <tissue evidence="3">Leaves</tissue>
    </source>
</reference>